<keyword evidence="4 5" id="KW-0408">Iron</keyword>
<dbReference type="AlphaFoldDB" id="A0A7U4P870"/>
<keyword evidence="6" id="KW-0560">Oxidoreductase</keyword>
<dbReference type="Gene3D" id="1.10.630.10">
    <property type="entry name" value="Cytochrome P450"/>
    <property type="match status" value="1"/>
</dbReference>
<dbReference type="PRINTS" id="PR00465">
    <property type="entry name" value="EP450IV"/>
</dbReference>
<keyword evidence="3 5" id="KW-0479">Metal-binding</keyword>
<dbReference type="CDD" id="cd00302">
    <property type="entry name" value="cytochrome_P450"/>
    <property type="match status" value="1"/>
</dbReference>
<dbReference type="InterPro" id="IPR001128">
    <property type="entry name" value="Cyt_P450"/>
</dbReference>
<evidence type="ECO:0000256" key="1">
    <source>
        <dbReference type="ARBA" id="ARBA00001971"/>
    </source>
</evidence>
<dbReference type="PANTHER" id="PTHR24305:SF166">
    <property type="entry name" value="CYTOCHROME P450 12A4, MITOCHONDRIAL-RELATED"/>
    <property type="match status" value="1"/>
</dbReference>
<dbReference type="GO" id="GO:0020037">
    <property type="term" value="F:heme binding"/>
    <property type="evidence" value="ECO:0007669"/>
    <property type="project" value="InterPro"/>
</dbReference>
<dbReference type="RefSeq" id="WP_006028384.1">
    <property type="nucleotide sequence ID" value="NZ_CP013382.1"/>
</dbReference>
<dbReference type="Proteomes" id="UP000594943">
    <property type="component" value="Chromosome 2"/>
</dbReference>
<evidence type="ECO:0000313" key="8">
    <source>
        <dbReference type="Proteomes" id="UP000594943"/>
    </source>
</evidence>
<dbReference type="GO" id="GO:0016705">
    <property type="term" value="F:oxidoreductase activity, acting on paired donors, with incorporation or reduction of molecular oxygen"/>
    <property type="evidence" value="ECO:0007669"/>
    <property type="project" value="InterPro"/>
</dbReference>
<dbReference type="InterPro" id="IPR050121">
    <property type="entry name" value="Cytochrome_P450_monoxygenase"/>
</dbReference>
<dbReference type="PROSITE" id="PS00086">
    <property type="entry name" value="CYTOCHROME_P450"/>
    <property type="match status" value="1"/>
</dbReference>
<evidence type="ECO:0000256" key="2">
    <source>
        <dbReference type="ARBA" id="ARBA00010617"/>
    </source>
</evidence>
<dbReference type="InterPro" id="IPR036396">
    <property type="entry name" value="Cyt_P450_sf"/>
</dbReference>
<protein>
    <submittedName>
        <fullName evidence="7">Cytochrome P450</fullName>
    </submittedName>
</protein>
<name>A0A7U4P870_9BURK</name>
<sequence>MNGLPSSLPRVGSTESLFAEPLAFLARARSQHGDVVVMRERGPIFSRASDCSGVIAVFGEHRLRQILTEIDDFALPMSAAAKLALPKNLVNLNRGLHSMREPEHGRHKRLLTGTINRELFDAHRNGIRAALDRLGERLKEDGRIAVVSRMRELTSEMASHVFLGPRCHEEDAELAFLLSAYFTLRREASSLNARDPHVYRAELIGVGQQLDRTLRERIRRYRNGPADDRAGLLRRLATAGLPGSPALSEDEIVGHANVMFVSSTEPVAISLTWLLLVLSQLPGLRRALRAEIAGRASSPTSPGGAPLLENVVNETLRLLTPNALMVRATTRAVSLQGVALPAHCEIVVCPFLAHREAGPFPDPLAFSPSRWETARPSPYEYFPFGAGGHFCAGRNLALLLIREVLSTLLLRFDFVLDGEQSIDWRIHIMLMPTGDPTLIAHPADERRDTPSPKWRGPATDLFHFAPGLS</sequence>
<comment type="cofactor">
    <cofactor evidence="1 5">
        <name>heme</name>
        <dbReference type="ChEBI" id="CHEBI:30413"/>
    </cofactor>
</comment>
<dbReference type="KEGG" id="bhg:I6G56_29385"/>
<dbReference type="SUPFAM" id="SSF48264">
    <property type="entry name" value="Cytochrome P450"/>
    <property type="match status" value="1"/>
</dbReference>
<keyword evidence="5 6" id="KW-0349">Heme</keyword>
<keyword evidence="6" id="KW-0503">Monooxygenase</keyword>
<dbReference type="GO" id="GO:0004497">
    <property type="term" value="F:monooxygenase activity"/>
    <property type="evidence" value="ECO:0007669"/>
    <property type="project" value="UniProtKB-KW"/>
</dbReference>
<accession>A0A7T2X0U3</accession>
<dbReference type="EMBL" id="CP065687">
    <property type="protein sequence ID" value="QPS46213.1"/>
    <property type="molecule type" value="Genomic_DNA"/>
</dbReference>
<reference evidence="7 8" key="1">
    <citation type="submission" date="2020-12" db="EMBL/GenBank/DDBJ databases">
        <title>FDA dAtabase for Regulatory Grade micrObial Sequences (FDA-ARGOS): Supporting development and validation of Infectious Disease Dx tests.</title>
        <authorList>
            <person name="Nelson B."/>
            <person name="Plummer A."/>
            <person name="Tallon L."/>
            <person name="Sadzewicz L."/>
            <person name="Zhao X."/>
            <person name="Boylan J."/>
            <person name="Ott S."/>
            <person name="Bowen H."/>
            <person name="Vavikolanu K."/>
            <person name="Mehta A."/>
            <person name="Aluvathingal J."/>
            <person name="Nadendla S."/>
            <person name="Myers T."/>
            <person name="Yan Y."/>
            <person name="Sichtig H."/>
        </authorList>
    </citation>
    <scope>NUCLEOTIDE SEQUENCE [LARGE SCALE GENOMIC DNA]</scope>
    <source>
        <strain evidence="7 8">FDAARGOS_899</strain>
    </source>
</reference>
<evidence type="ECO:0000313" key="7">
    <source>
        <dbReference type="EMBL" id="QPS46213.1"/>
    </source>
</evidence>
<dbReference type="InterPro" id="IPR017972">
    <property type="entry name" value="Cyt_P450_CS"/>
</dbReference>
<accession>A0A7U4P870</accession>
<comment type="similarity">
    <text evidence="2 6">Belongs to the cytochrome P450 family.</text>
</comment>
<dbReference type="InterPro" id="IPR002403">
    <property type="entry name" value="Cyt_P450_E_grp-IV"/>
</dbReference>
<evidence type="ECO:0000256" key="3">
    <source>
        <dbReference type="ARBA" id="ARBA00022723"/>
    </source>
</evidence>
<dbReference type="Pfam" id="PF00067">
    <property type="entry name" value="p450"/>
    <property type="match status" value="1"/>
</dbReference>
<evidence type="ECO:0000256" key="4">
    <source>
        <dbReference type="ARBA" id="ARBA00023004"/>
    </source>
</evidence>
<organism evidence="7 8">
    <name type="scientific">Burkholderia humptydooensis</name>
    <dbReference type="NCBI Taxonomy" id="430531"/>
    <lineage>
        <taxon>Bacteria</taxon>
        <taxon>Pseudomonadati</taxon>
        <taxon>Pseudomonadota</taxon>
        <taxon>Betaproteobacteria</taxon>
        <taxon>Burkholderiales</taxon>
        <taxon>Burkholderiaceae</taxon>
        <taxon>Burkholderia</taxon>
        <taxon>pseudomallei group</taxon>
    </lineage>
</organism>
<evidence type="ECO:0000256" key="5">
    <source>
        <dbReference type="PIRSR" id="PIRSR602403-1"/>
    </source>
</evidence>
<gene>
    <name evidence="7" type="ORF">I6G56_29385</name>
</gene>
<feature type="binding site" description="axial binding residue" evidence="5">
    <location>
        <position position="391"/>
    </location>
    <ligand>
        <name>heme</name>
        <dbReference type="ChEBI" id="CHEBI:30413"/>
    </ligand>
    <ligandPart>
        <name>Fe</name>
        <dbReference type="ChEBI" id="CHEBI:18248"/>
    </ligandPart>
</feature>
<evidence type="ECO:0000256" key="6">
    <source>
        <dbReference type="RuleBase" id="RU000461"/>
    </source>
</evidence>
<dbReference type="PANTHER" id="PTHR24305">
    <property type="entry name" value="CYTOCHROME P450"/>
    <property type="match status" value="1"/>
</dbReference>
<dbReference type="PRINTS" id="PR00385">
    <property type="entry name" value="P450"/>
</dbReference>
<proteinExistence type="inferred from homology"/>
<dbReference type="GO" id="GO:0005506">
    <property type="term" value="F:iron ion binding"/>
    <property type="evidence" value="ECO:0007669"/>
    <property type="project" value="InterPro"/>
</dbReference>